<organism evidence="3 4">
    <name type="scientific">Thermoplasma volcanium (strain ATCC 51530 / DSM 4299 / JCM 9571 / NBRC 15438 / GSS1)</name>
    <dbReference type="NCBI Taxonomy" id="273116"/>
    <lineage>
        <taxon>Archaea</taxon>
        <taxon>Methanobacteriati</taxon>
        <taxon>Thermoplasmatota</taxon>
        <taxon>Thermoplasmata</taxon>
        <taxon>Thermoplasmatales</taxon>
        <taxon>Thermoplasmataceae</taxon>
        <taxon>Thermoplasma</taxon>
    </lineage>
</organism>
<reference evidence="3 4" key="1">
    <citation type="journal article" date="1999" name="Proc. Jpn. Acad.">
        <title>Determination of the complete genomic DNA sequence of Thermoplasma volvanium GSS1.</title>
        <authorList>
            <person name="Kawashima T."/>
            <person name="Yamamoto Y."/>
            <person name="Aramaki H."/>
            <person name="Nunoshiba T."/>
            <person name="Kawamoto T."/>
            <person name="Watanabe K."/>
            <person name="Yamazaki M."/>
            <person name="Kanehori K."/>
            <person name="Amano N."/>
            <person name="Ohya Y."/>
            <person name="Makino K."/>
            <person name="Suzuki M."/>
        </authorList>
    </citation>
    <scope>NUCLEOTIDE SEQUENCE [LARGE SCALE GENOMIC DNA]</scope>
    <source>
        <strain evidence="4">ATCC 51530 / DSM 4299 / JCM 9571 / NBRC 15438 / GSS1</strain>
    </source>
</reference>
<dbReference type="Pfam" id="PF01408">
    <property type="entry name" value="GFO_IDH_MocA"/>
    <property type="match status" value="1"/>
</dbReference>
<feature type="domain" description="GFO/IDH/MocA-like oxidoreductase" evidence="2">
    <location>
        <begin position="132"/>
        <end position="243"/>
    </location>
</feature>
<evidence type="ECO:0008006" key="5">
    <source>
        <dbReference type="Google" id="ProtNLM"/>
    </source>
</evidence>
<dbReference type="STRING" id="273116.gene:9382177"/>
<dbReference type="Proteomes" id="UP000001017">
    <property type="component" value="Chromosome"/>
</dbReference>
<dbReference type="AlphaFoldDB" id="Q978P6"/>
<name>Q978P6_THEVO</name>
<dbReference type="KEGG" id="tvo:TVG1418453"/>
<accession>Q978P6</accession>
<dbReference type="InterPro" id="IPR051450">
    <property type="entry name" value="Gfo/Idh/MocA_Oxidoreductases"/>
</dbReference>
<dbReference type="Gene3D" id="3.40.50.720">
    <property type="entry name" value="NAD(P)-binding Rossmann-like Domain"/>
    <property type="match status" value="1"/>
</dbReference>
<keyword evidence="4" id="KW-1185">Reference proteome</keyword>
<evidence type="ECO:0000259" key="1">
    <source>
        <dbReference type="Pfam" id="PF01408"/>
    </source>
</evidence>
<dbReference type="GO" id="GO:0000166">
    <property type="term" value="F:nucleotide binding"/>
    <property type="evidence" value="ECO:0007669"/>
    <property type="project" value="InterPro"/>
</dbReference>
<dbReference type="Gene3D" id="3.30.360.10">
    <property type="entry name" value="Dihydrodipicolinate Reductase, domain 2"/>
    <property type="match status" value="1"/>
</dbReference>
<sequence length="322" mass="36706">MDVVVVGCKGFGKEHLRVYSKNGIDVAIVERDSKTAQECVEKFNIKKVYSNFNDSLSSNANVFDLVVPDGLHHDMAFTLMKLKKHVLLEKPITPDIDSGIDLIKTSNEQSVKFMVAEQFYFDPTVKFIINEIKKGTIGKAHTVIVRHQSHRKLEGWRKESRMIGRGILINEGTHYIDTLLNIGGRYSSLRSYVHRTWESAGEDTAEAVFNFENGMHGVFFYSWNYPHAPELPEFEIIGDSGSIYEDVKTKPTGEWSDRKRRTAYGDPVVNGNHVNIEIYDVIEKEIMDFLNSVEKNEPVPMDPELALRDLITIDRIYKASSD</sequence>
<dbReference type="PANTHER" id="PTHR43377:SF1">
    <property type="entry name" value="BILIVERDIN REDUCTASE A"/>
    <property type="match status" value="1"/>
</dbReference>
<dbReference type="EMBL" id="BA000011">
    <property type="protein sequence ID" value="BAB60511.1"/>
    <property type="molecule type" value="Genomic_DNA"/>
</dbReference>
<dbReference type="PaxDb" id="273116-14325608"/>
<dbReference type="InterPro" id="IPR036291">
    <property type="entry name" value="NAD(P)-bd_dom_sf"/>
</dbReference>
<evidence type="ECO:0000313" key="4">
    <source>
        <dbReference type="Proteomes" id="UP000001017"/>
    </source>
</evidence>
<dbReference type="eggNOG" id="arCOG01622">
    <property type="taxonomic scope" value="Archaea"/>
</dbReference>
<protein>
    <recommendedName>
        <fullName evidence="5">Gfo/Idh/MocA family oxidoreductase</fullName>
    </recommendedName>
</protein>
<dbReference type="GeneID" id="1441485"/>
<dbReference type="RefSeq" id="WP_010917603.1">
    <property type="nucleotide sequence ID" value="NC_002689.2"/>
</dbReference>
<feature type="domain" description="Gfo/Idh/MocA-like oxidoreductase N-terminal" evidence="1">
    <location>
        <begin position="2"/>
        <end position="116"/>
    </location>
</feature>
<evidence type="ECO:0000259" key="2">
    <source>
        <dbReference type="Pfam" id="PF22725"/>
    </source>
</evidence>
<gene>
    <name evidence="3" type="ORF">TVG1418453</name>
</gene>
<dbReference type="Pfam" id="PF22725">
    <property type="entry name" value="GFO_IDH_MocA_C3"/>
    <property type="match status" value="1"/>
</dbReference>
<dbReference type="SUPFAM" id="SSF55347">
    <property type="entry name" value="Glyceraldehyde-3-phosphate dehydrogenase-like, C-terminal domain"/>
    <property type="match status" value="1"/>
</dbReference>
<dbReference type="HOGENOM" id="CLU_023194_1_4_2"/>
<dbReference type="InterPro" id="IPR055170">
    <property type="entry name" value="GFO_IDH_MocA-like_dom"/>
</dbReference>
<evidence type="ECO:0000313" key="3">
    <source>
        <dbReference type="EMBL" id="BAB60511.1"/>
    </source>
</evidence>
<dbReference type="InterPro" id="IPR000683">
    <property type="entry name" value="Gfo/Idh/MocA-like_OxRdtase_N"/>
</dbReference>
<dbReference type="PANTHER" id="PTHR43377">
    <property type="entry name" value="BILIVERDIN REDUCTASE A"/>
    <property type="match status" value="1"/>
</dbReference>
<dbReference type="SUPFAM" id="SSF51735">
    <property type="entry name" value="NAD(P)-binding Rossmann-fold domains"/>
    <property type="match status" value="1"/>
</dbReference>
<proteinExistence type="predicted"/>
<reference evidence="3 4" key="2">
    <citation type="journal article" date="2000" name="Proc. Natl. Acad. Sci. U.S.A.">
        <title>Archaeal adaptation to higher temperatures revealed by genomic sequence of Thermoplasma volcanium.</title>
        <authorList>
            <person name="Kawashima T."/>
            <person name="Amano N."/>
            <person name="Koike H."/>
            <person name="Makino S."/>
            <person name="Higuchi S."/>
            <person name="Kawashima-Ohya Y."/>
            <person name="Watanabe K."/>
            <person name="Yamazaki M."/>
            <person name="Kanehori K."/>
            <person name="Kawamoto T."/>
            <person name="Nunoshiba T."/>
            <person name="Yamamoto Y."/>
            <person name="Aramaki H."/>
            <person name="Makino K."/>
            <person name="Suzuki M."/>
        </authorList>
    </citation>
    <scope>NUCLEOTIDE SEQUENCE [LARGE SCALE GENOMIC DNA]</scope>
    <source>
        <strain evidence="4">ATCC 51530 / DSM 4299 / JCM 9571 / NBRC 15438 / GSS1</strain>
    </source>
</reference>
<dbReference type="OrthoDB" id="25239at2157"/>
<dbReference type="PhylomeDB" id="Q978P6"/>